<dbReference type="SUPFAM" id="SSF51197">
    <property type="entry name" value="Clavaminate synthase-like"/>
    <property type="match status" value="1"/>
</dbReference>
<dbReference type="Pfam" id="PF02668">
    <property type="entry name" value="TauD"/>
    <property type="match status" value="1"/>
</dbReference>
<feature type="domain" description="TauD/TfdA-like" evidence="6">
    <location>
        <begin position="18"/>
        <end position="109"/>
    </location>
</feature>
<dbReference type="InterPro" id="IPR003819">
    <property type="entry name" value="TauD/TfdA-like"/>
</dbReference>
<keyword evidence="3" id="KW-0223">Dioxygenase</keyword>
<keyword evidence="4" id="KW-0560">Oxidoreductase</keyword>
<evidence type="ECO:0000256" key="1">
    <source>
        <dbReference type="ARBA" id="ARBA00005896"/>
    </source>
</evidence>
<gene>
    <name evidence="7" type="ORF">CEP54_006436</name>
</gene>
<organism evidence="7 8">
    <name type="scientific">Fusarium duplospermum</name>
    <dbReference type="NCBI Taxonomy" id="1325734"/>
    <lineage>
        <taxon>Eukaryota</taxon>
        <taxon>Fungi</taxon>
        <taxon>Dikarya</taxon>
        <taxon>Ascomycota</taxon>
        <taxon>Pezizomycotina</taxon>
        <taxon>Sordariomycetes</taxon>
        <taxon>Hypocreomycetidae</taxon>
        <taxon>Hypocreales</taxon>
        <taxon>Nectriaceae</taxon>
        <taxon>Fusarium</taxon>
        <taxon>Fusarium solani species complex</taxon>
    </lineage>
</organism>
<dbReference type="EMBL" id="NKCI01000054">
    <property type="protein sequence ID" value="RSL61009.1"/>
    <property type="molecule type" value="Genomic_DNA"/>
</dbReference>
<dbReference type="AlphaFoldDB" id="A0A428Q6Y7"/>
<comment type="caution">
    <text evidence="7">The sequence shown here is derived from an EMBL/GenBank/DDBJ whole genome shotgun (WGS) entry which is preliminary data.</text>
</comment>
<evidence type="ECO:0000259" key="6">
    <source>
        <dbReference type="Pfam" id="PF02668"/>
    </source>
</evidence>
<dbReference type="InterPro" id="IPR051178">
    <property type="entry name" value="TfdA_dioxygenase"/>
</dbReference>
<evidence type="ECO:0000256" key="5">
    <source>
        <dbReference type="ARBA" id="ARBA00023004"/>
    </source>
</evidence>
<dbReference type="PANTHER" id="PTHR43779">
    <property type="entry name" value="DIOXYGENASE RV0097-RELATED"/>
    <property type="match status" value="1"/>
</dbReference>
<reference evidence="7 8" key="1">
    <citation type="submission" date="2017-06" db="EMBL/GenBank/DDBJ databases">
        <title>Comparative genomic analysis of Ambrosia Fusariam Clade fungi.</title>
        <authorList>
            <person name="Stajich J.E."/>
            <person name="Carrillo J."/>
            <person name="Kijimoto T."/>
            <person name="Eskalen A."/>
            <person name="O'Donnell K."/>
            <person name="Kasson M."/>
        </authorList>
    </citation>
    <scope>NUCLEOTIDE SEQUENCE [LARGE SCALE GENOMIC DNA]</scope>
    <source>
        <strain evidence="7 8">NRRL62584</strain>
    </source>
</reference>
<dbReference type="InterPro" id="IPR042098">
    <property type="entry name" value="TauD-like_sf"/>
</dbReference>
<comment type="similarity">
    <text evidence="1">Belongs to the TfdA dioxygenase family.</text>
</comment>
<sequence>MSTAITENIILASVHLSVNELKSGFGAEIHGLDFANGATEEDGRLIEELVKKYGVIVLRRIKLVDETHIQLARMLGELDDVKPYNKAGRKNRLNHDELFDVGNIESDGSIVSPDSPRA</sequence>
<dbReference type="PANTHER" id="PTHR43779:SF3">
    <property type="entry name" value="(3R)-3-[(CARBOXYMETHYL)AMINO]FATTY ACID OXYGENASE_DECARBOXYLASE"/>
    <property type="match status" value="1"/>
</dbReference>
<dbReference type="STRING" id="1325734.A0A428Q6Y7"/>
<protein>
    <recommendedName>
        <fullName evidence="6">TauD/TfdA-like domain-containing protein</fullName>
    </recommendedName>
</protein>
<accession>A0A428Q6Y7</accession>
<keyword evidence="5" id="KW-0408">Iron</keyword>
<dbReference type="Proteomes" id="UP000288168">
    <property type="component" value="Unassembled WGS sequence"/>
</dbReference>
<evidence type="ECO:0000256" key="2">
    <source>
        <dbReference type="ARBA" id="ARBA00022723"/>
    </source>
</evidence>
<dbReference type="Gene3D" id="3.60.130.10">
    <property type="entry name" value="Clavaminate synthase-like"/>
    <property type="match status" value="1"/>
</dbReference>
<evidence type="ECO:0000256" key="4">
    <source>
        <dbReference type="ARBA" id="ARBA00023002"/>
    </source>
</evidence>
<proteinExistence type="inferred from homology"/>
<dbReference type="GO" id="GO:0046872">
    <property type="term" value="F:metal ion binding"/>
    <property type="evidence" value="ECO:0007669"/>
    <property type="project" value="UniProtKB-KW"/>
</dbReference>
<dbReference type="GO" id="GO:0051213">
    <property type="term" value="F:dioxygenase activity"/>
    <property type="evidence" value="ECO:0007669"/>
    <property type="project" value="UniProtKB-KW"/>
</dbReference>
<dbReference type="OrthoDB" id="5818554at2759"/>
<keyword evidence="2" id="KW-0479">Metal-binding</keyword>
<name>A0A428Q6Y7_9HYPO</name>
<evidence type="ECO:0000256" key="3">
    <source>
        <dbReference type="ARBA" id="ARBA00022964"/>
    </source>
</evidence>
<evidence type="ECO:0000313" key="8">
    <source>
        <dbReference type="Proteomes" id="UP000288168"/>
    </source>
</evidence>
<evidence type="ECO:0000313" key="7">
    <source>
        <dbReference type="EMBL" id="RSL61009.1"/>
    </source>
</evidence>
<keyword evidence="8" id="KW-1185">Reference proteome</keyword>